<dbReference type="InterPro" id="IPR021858">
    <property type="entry name" value="Fun_TF"/>
</dbReference>
<keyword evidence="4" id="KW-1185">Reference proteome</keyword>
<organism evidence="3 4">
    <name type="scientific">Neonectria ditissima</name>
    <dbReference type="NCBI Taxonomy" id="78410"/>
    <lineage>
        <taxon>Eukaryota</taxon>
        <taxon>Fungi</taxon>
        <taxon>Dikarya</taxon>
        <taxon>Ascomycota</taxon>
        <taxon>Pezizomycotina</taxon>
        <taxon>Sordariomycetes</taxon>
        <taxon>Hypocreomycetidae</taxon>
        <taxon>Hypocreales</taxon>
        <taxon>Nectriaceae</taxon>
        <taxon>Neonectria</taxon>
    </lineage>
</organism>
<evidence type="ECO:0000313" key="4">
    <source>
        <dbReference type="Proteomes" id="UP000050424"/>
    </source>
</evidence>
<sequence>MPTMPLSAESGGPPPLKPDIRARSRRSKGSSHPHPATDAAKPRETPSSSLATVTGLCRFRDTSRTPQAVCSIPSTPSLAAFKNDIVICHLLLKLSMSSPENFAHGDTTTISAVLYSPNTTTAAYTSGLSVAEAFFGRLYKIDDMLHHSAHLYGQALQKLREEMQDPSRSADRAYANLWGCLFLGIYEMVSNSSPESWLAHSRGISTLTQMAGPQSFQTQSARQMFEISRSFIAVGAIAQRSRSFLEQSVWKTTPWLLDSHTKSIGSMLQDVLCDIPGLMEDADSIKSAARQGQKSVHHQKDALRRKIQDIHHLANHLRLMWEEKNPLICWESEPNKETSLSLDDQGQALFPTVLHFLRQDLAREAMNFNVVRLLLHSISDTAGLSMAFTSQYLAGQTPTGPFPNPLLAPGQGSREDHALDICRTVDFLVLGEHGSHGALILMFPLRVAFGHLEGRPDVRLWLQGLFTNISTAKGFQIGEHVLQFSPATIKYSA</sequence>
<evidence type="ECO:0000256" key="1">
    <source>
        <dbReference type="ARBA" id="ARBA00023242"/>
    </source>
</evidence>
<comment type="caution">
    <text evidence="3">The sequence shown here is derived from an EMBL/GenBank/DDBJ whole genome shotgun (WGS) entry which is preliminary data.</text>
</comment>
<reference evidence="3 4" key="1">
    <citation type="submission" date="2015-09" db="EMBL/GenBank/DDBJ databases">
        <title>Draft genome of a European isolate of the apple canker pathogen Neonectria ditissima.</title>
        <authorList>
            <person name="Gomez-Cortecero A."/>
            <person name="Harrison R.J."/>
            <person name="Armitage A.D."/>
        </authorList>
    </citation>
    <scope>NUCLEOTIDE SEQUENCE [LARGE SCALE GENOMIC DNA]</scope>
    <source>
        <strain evidence="3 4">R09/05</strain>
    </source>
</reference>
<dbReference type="Pfam" id="PF11951">
    <property type="entry name" value="Fungal_trans_2"/>
    <property type="match status" value="1"/>
</dbReference>
<gene>
    <name evidence="3" type="ORF">AK830_g7839</name>
</gene>
<evidence type="ECO:0000256" key="2">
    <source>
        <dbReference type="SAM" id="MobiDB-lite"/>
    </source>
</evidence>
<accession>A0A0P7BDX8</accession>
<dbReference type="STRING" id="78410.A0A0P7BDX8"/>
<dbReference type="AlphaFoldDB" id="A0A0P7BDX8"/>
<dbReference type="Proteomes" id="UP000050424">
    <property type="component" value="Unassembled WGS sequence"/>
</dbReference>
<dbReference type="OrthoDB" id="3525185at2759"/>
<dbReference type="EMBL" id="LKCW01000126">
    <property type="protein sequence ID" value="KPM38736.1"/>
    <property type="molecule type" value="Genomic_DNA"/>
</dbReference>
<name>A0A0P7BDX8_9HYPO</name>
<protein>
    <recommendedName>
        <fullName evidence="5">C6 zinc finger domain-containing protein</fullName>
    </recommendedName>
</protein>
<evidence type="ECO:0008006" key="5">
    <source>
        <dbReference type="Google" id="ProtNLM"/>
    </source>
</evidence>
<evidence type="ECO:0000313" key="3">
    <source>
        <dbReference type="EMBL" id="KPM38736.1"/>
    </source>
</evidence>
<dbReference type="PANTHER" id="PTHR38111">
    <property type="entry name" value="ZN(2)-C6 FUNGAL-TYPE DOMAIN-CONTAINING PROTEIN-RELATED"/>
    <property type="match status" value="1"/>
</dbReference>
<dbReference type="PANTHER" id="PTHR38111:SF2">
    <property type="entry name" value="FINGER DOMAIN PROTEIN, PUTATIVE (AFU_ORTHOLOGUE AFUA_1G01560)-RELATED"/>
    <property type="match status" value="1"/>
</dbReference>
<dbReference type="InterPro" id="IPR053178">
    <property type="entry name" value="Osmoadaptation_assoc"/>
</dbReference>
<keyword evidence="1" id="KW-0539">Nucleus</keyword>
<feature type="region of interest" description="Disordered" evidence="2">
    <location>
        <begin position="1"/>
        <end position="50"/>
    </location>
</feature>
<proteinExistence type="predicted"/>